<protein>
    <recommendedName>
        <fullName evidence="4">Argininosuccinate lyase</fullName>
    </recommendedName>
</protein>
<dbReference type="Proteomes" id="UP000252706">
    <property type="component" value="Unassembled WGS sequence"/>
</dbReference>
<dbReference type="PROSITE" id="PS51257">
    <property type="entry name" value="PROKAR_LIPOPROTEIN"/>
    <property type="match status" value="1"/>
</dbReference>
<dbReference type="AlphaFoldDB" id="A0A366WLC4"/>
<keyword evidence="1" id="KW-0732">Signal</keyword>
<dbReference type="EMBL" id="QOCE01000047">
    <property type="protein sequence ID" value="RBW50948.1"/>
    <property type="molecule type" value="Genomic_DNA"/>
</dbReference>
<feature type="chain" id="PRO_5016662011" description="Argininosuccinate lyase" evidence="1">
    <location>
        <begin position="17"/>
        <end position="59"/>
    </location>
</feature>
<name>A0A366WLC4_9RHOB</name>
<accession>A0A366WLC4</accession>
<reference evidence="2 3" key="1">
    <citation type="submission" date="2018-07" db="EMBL/GenBank/DDBJ databases">
        <title>Modular assembly of carbohydrate-degrading microbial communities in the ocean.</title>
        <authorList>
            <person name="Enke T.N."/>
            <person name="Datta M.S."/>
            <person name="Schwartzman J.A."/>
            <person name="Cermak N."/>
            <person name="Schmitz D.A."/>
            <person name="Barrere J."/>
            <person name="Cordero O.X."/>
        </authorList>
    </citation>
    <scope>NUCLEOTIDE SEQUENCE [LARGE SCALE GENOMIC DNA]</scope>
    <source>
        <strain evidence="2 3">C3M10</strain>
    </source>
</reference>
<evidence type="ECO:0000313" key="2">
    <source>
        <dbReference type="EMBL" id="RBW50948.1"/>
    </source>
</evidence>
<proteinExistence type="predicted"/>
<comment type="caution">
    <text evidence="2">The sequence shown here is derived from an EMBL/GenBank/DDBJ whole genome shotgun (WGS) entry which is preliminary data.</text>
</comment>
<dbReference type="RefSeq" id="WP_113825452.1">
    <property type="nucleotide sequence ID" value="NZ_QOCE01000047.1"/>
</dbReference>
<evidence type="ECO:0008006" key="4">
    <source>
        <dbReference type="Google" id="ProtNLM"/>
    </source>
</evidence>
<gene>
    <name evidence="2" type="ORF">DS909_20575</name>
</gene>
<evidence type="ECO:0000313" key="3">
    <source>
        <dbReference type="Proteomes" id="UP000252706"/>
    </source>
</evidence>
<organism evidence="2 3">
    <name type="scientific">Phaeobacter gallaeciensis</name>
    <dbReference type="NCBI Taxonomy" id="60890"/>
    <lineage>
        <taxon>Bacteria</taxon>
        <taxon>Pseudomonadati</taxon>
        <taxon>Pseudomonadota</taxon>
        <taxon>Alphaproteobacteria</taxon>
        <taxon>Rhodobacterales</taxon>
        <taxon>Roseobacteraceae</taxon>
        <taxon>Phaeobacter</taxon>
    </lineage>
</organism>
<evidence type="ECO:0000256" key="1">
    <source>
        <dbReference type="SAM" id="SignalP"/>
    </source>
</evidence>
<feature type="signal peptide" evidence="1">
    <location>
        <begin position="1"/>
        <end position="16"/>
    </location>
</feature>
<sequence>MTPIRALALLAFTALAACGADGEPVQPSLNANVGVSGNGTNVGGAVGLHRGPFNLYLGF</sequence>